<proteinExistence type="predicted"/>
<evidence type="ECO:0000313" key="2">
    <source>
        <dbReference type="WBParaSite" id="jg2360"/>
    </source>
</evidence>
<dbReference type="WBParaSite" id="jg2360">
    <property type="protein sequence ID" value="jg2360"/>
    <property type="gene ID" value="jg2360"/>
</dbReference>
<reference evidence="2" key="1">
    <citation type="submission" date="2022-11" db="UniProtKB">
        <authorList>
            <consortium name="WormBaseParasite"/>
        </authorList>
    </citation>
    <scope>IDENTIFICATION</scope>
</reference>
<accession>A0A915DVF2</accession>
<name>A0A915DVF2_9BILA</name>
<protein>
    <submittedName>
        <fullName evidence="2">Uncharacterized protein</fullName>
    </submittedName>
</protein>
<organism evidence="1 2">
    <name type="scientific">Ditylenchus dipsaci</name>
    <dbReference type="NCBI Taxonomy" id="166011"/>
    <lineage>
        <taxon>Eukaryota</taxon>
        <taxon>Metazoa</taxon>
        <taxon>Ecdysozoa</taxon>
        <taxon>Nematoda</taxon>
        <taxon>Chromadorea</taxon>
        <taxon>Rhabditida</taxon>
        <taxon>Tylenchina</taxon>
        <taxon>Tylenchomorpha</taxon>
        <taxon>Sphaerularioidea</taxon>
        <taxon>Anguinidae</taxon>
        <taxon>Anguininae</taxon>
        <taxon>Ditylenchus</taxon>
    </lineage>
</organism>
<keyword evidence="1" id="KW-1185">Reference proteome</keyword>
<sequence length="145" mass="16605">MSAYKVCRCPQIGSGHVCKTTTTNLTNIPSSKSMSAITNNASSKTYDSTQLSKSQSSALIALGNYYQIHEQRIRHQLQNYPETSHPAFWGFARDHFQANDQYPKYAYPPYMRSDFFPPHYHINPRSGRHELCDPFQPCQTTYCIS</sequence>
<dbReference type="Proteomes" id="UP000887574">
    <property type="component" value="Unplaced"/>
</dbReference>
<dbReference type="AlphaFoldDB" id="A0A915DVF2"/>
<evidence type="ECO:0000313" key="1">
    <source>
        <dbReference type="Proteomes" id="UP000887574"/>
    </source>
</evidence>